<proteinExistence type="predicted"/>
<accession>A0A9X9WJ83</accession>
<dbReference type="SUPFAM" id="SSF47090">
    <property type="entry name" value="PGBD-like"/>
    <property type="match status" value="1"/>
</dbReference>
<feature type="compositionally biased region" description="Pro residues" evidence="1">
    <location>
        <begin position="16"/>
        <end position="27"/>
    </location>
</feature>
<evidence type="ECO:0000256" key="1">
    <source>
        <dbReference type="SAM" id="MobiDB-lite"/>
    </source>
</evidence>
<reference evidence="2" key="1">
    <citation type="submission" date="2020-01" db="EMBL/GenBank/DDBJ databases">
        <authorList>
            <person name="Rat A."/>
        </authorList>
    </citation>
    <scope>NUCLEOTIDE SEQUENCE</scope>
    <source>
        <strain evidence="2">LMG 31161</strain>
    </source>
</reference>
<feature type="region of interest" description="Disordered" evidence="1">
    <location>
        <begin position="1"/>
        <end position="100"/>
    </location>
</feature>
<organism evidence="2 3">
    <name type="scientific">Neoroseomonas oryzicola</name>
    <dbReference type="NCBI Taxonomy" id="535904"/>
    <lineage>
        <taxon>Bacteria</taxon>
        <taxon>Pseudomonadati</taxon>
        <taxon>Pseudomonadota</taxon>
        <taxon>Alphaproteobacteria</taxon>
        <taxon>Acetobacterales</taxon>
        <taxon>Acetobacteraceae</taxon>
        <taxon>Neoroseomonas</taxon>
    </lineage>
</organism>
<protein>
    <submittedName>
        <fullName evidence="2">Uncharacterized protein</fullName>
    </submittedName>
</protein>
<gene>
    <name evidence="2" type="ORF">GXW75_14120</name>
</gene>
<comment type="caution">
    <text evidence="2">The sequence shown here is derived from an EMBL/GenBank/DDBJ whole genome shotgun (WGS) entry which is preliminary data.</text>
</comment>
<feature type="region of interest" description="Disordered" evidence="1">
    <location>
        <begin position="291"/>
        <end position="313"/>
    </location>
</feature>
<dbReference type="AlphaFoldDB" id="A0A9X9WJ83"/>
<dbReference type="EMBL" id="JAAEDK010000030">
    <property type="protein sequence ID" value="MBR0660393.1"/>
    <property type="molecule type" value="Genomic_DNA"/>
</dbReference>
<reference evidence="2" key="2">
    <citation type="journal article" date="2021" name="Syst. Appl. Microbiol.">
        <title>Roseomonas hellenica sp. nov., isolated from roots of wild-growing Alkanna tinctoria.</title>
        <authorList>
            <person name="Rat A."/>
            <person name="Naranjo H.D."/>
            <person name="Lebbe L."/>
            <person name="Cnockaert M."/>
            <person name="Krigas N."/>
            <person name="Grigoriadou K."/>
            <person name="Maloupa E."/>
            <person name="Willems A."/>
        </authorList>
    </citation>
    <scope>NUCLEOTIDE SEQUENCE</scope>
    <source>
        <strain evidence="2">LMG 31161</strain>
    </source>
</reference>
<name>A0A9X9WJ83_9PROT</name>
<evidence type="ECO:0000313" key="3">
    <source>
        <dbReference type="Proteomes" id="UP001138708"/>
    </source>
</evidence>
<evidence type="ECO:0000313" key="2">
    <source>
        <dbReference type="EMBL" id="MBR0660393.1"/>
    </source>
</evidence>
<dbReference type="Proteomes" id="UP001138708">
    <property type="component" value="Unassembled WGS sequence"/>
</dbReference>
<feature type="compositionally biased region" description="Low complexity" evidence="1">
    <location>
        <begin position="34"/>
        <end position="43"/>
    </location>
</feature>
<dbReference type="InterPro" id="IPR036365">
    <property type="entry name" value="PGBD-like_sf"/>
</dbReference>
<sequence length="313" mass="33661">MAAAPTPVLPRTVPAAPDPGPANPPAPSFHAALTPPQAATPDPRAARTRPPPRRPEASVAPDTPAVTPPVPAEPLGSHRTHVERDLRLLGYGTPDPRPMSDRAFRDAVRAYQRQIGAEPTGALTYEQTERLRRARSLLAEPRVTTGQMMLVSGDTQVIASGTWSMLAGQPEHPVNRSYISCSRQQATCVESVARLALSDTGSGATLSSELVSYRVIAWNMREVVAELSLRCTTRVLTIRLLSQDIVLTDRPHPTPACRTDTEISAGIQLLRHGAEPLARFYDERRSGAAADASPDLRASTSEAMPTATIAGWR</sequence>